<dbReference type="EMBL" id="PJCH01000003">
    <property type="protein sequence ID" value="PQA89246.1"/>
    <property type="molecule type" value="Genomic_DNA"/>
</dbReference>
<dbReference type="InterPro" id="IPR055570">
    <property type="entry name" value="DUF7146"/>
</dbReference>
<evidence type="ECO:0000313" key="4">
    <source>
        <dbReference type="Proteomes" id="UP000239504"/>
    </source>
</evidence>
<feature type="domain" description="DUF7146" evidence="2">
    <location>
        <begin position="115"/>
        <end position="216"/>
    </location>
</feature>
<accession>A0A2S7K9R2</accession>
<dbReference type="Pfam" id="PF23639">
    <property type="entry name" value="DUF7146"/>
    <property type="match status" value="1"/>
</dbReference>
<evidence type="ECO:0000259" key="1">
    <source>
        <dbReference type="Pfam" id="PF13362"/>
    </source>
</evidence>
<reference evidence="3 4" key="1">
    <citation type="submission" date="2017-12" db="EMBL/GenBank/DDBJ databases">
        <authorList>
            <person name="Hurst M.R.H."/>
        </authorList>
    </citation>
    <scope>NUCLEOTIDE SEQUENCE [LARGE SCALE GENOMIC DNA]</scope>
    <source>
        <strain evidence="3 4">SY-3-19</strain>
    </source>
</reference>
<evidence type="ECO:0000313" key="3">
    <source>
        <dbReference type="EMBL" id="PQA89246.1"/>
    </source>
</evidence>
<feature type="domain" description="Toprim" evidence="1">
    <location>
        <begin position="225"/>
        <end position="315"/>
    </location>
</feature>
<dbReference type="RefSeq" id="WP_104828884.1">
    <property type="nucleotide sequence ID" value="NZ_PJCH01000003.1"/>
</dbReference>
<dbReference type="OrthoDB" id="9811157at2"/>
<gene>
    <name evidence="3" type="ORF">CW354_04735</name>
</gene>
<proteinExistence type="predicted"/>
<keyword evidence="4" id="KW-1185">Reference proteome</keyword>
<protein>
    <submittedName>
        <fullName evidence="3">DNA primase</fullName>
    </submittedName>
</protein>
<dbReference type="Proteomes" id="UP000239504">
    <property type="component" value="Unassembled WGS sequence"/>
</dbReference>
<evidence type="ECO:0000259" key="2">
    <source>
        <dbReference type="Pfam" id="PF23639"/>
    </source>
</evidence>
<name>A0A2S7K9R2_9PROT</name>
<dbReference type="AlphaFoldDB" id="A0A2S7K9R2"/>
<dbReference type="Pfam" id="PF13362">
    <property type="entry name" value="Toprim_3"/>
    <property type="match status" value="1"/>
</dbReference>
<sequence length="327" mass="34877">MSRAKEIAARLAGRAEETARAYLSNGRRCGAYWIAGDVRNARGKSLWVCLSGPPGAVGRWRDEAEAGAHGDLLDLIRMARGFDTIAEAMIEAERFLGMPARLTSGDDAGAALQGDRIAAARRLYECSHPVTGTPGEAYLKARGLASPVPDAIRFHPNAMYRDEHGARHSGPALIAAITDHAGALQGVHRSWIDMRGREPIVLRRRILGKARGHGVFLGGRGRNALAGEGLETVLSICGMIEGVRCYAALSAVKLASWTWPADASGIFIAVDRDRHGAGEQAARRLAARAHAHGTAARLLFPRLGDFNDDLRIVGAAALASALAKSMR</sequence>
<dbReference type="InterPro" id="IPR006171">
    <property type="entry name" value="TOPRIM_dom"/>
</dbReference>
<organism evidence="3 4">
    <name type="scientific">Hyphococcus luteus</name>
    <dbReference type="NCBI Taxonomy" id="2058213"/>
    <lineage>
        <taxon>Bacteria</taxon>
        <taxon>Pseudomonadati</taxon>
        <taxon>Pseudomonadota</taxon>
        <taxon>Alphaproteobacteria</taxon>
        <taxon>Parvularculales</taxon>
        <taxon>Parvularculaceae</taxon>
        <taxon>Hyphococcus</taxon>
    </lineage>
</organism>
<comment type="caution">
    <text evidence="3">The sequence shown here is derived from an EMBL/GenBank/DDBJ whole genome shotgun (WGS) entry which is preliminary data.</text>
</comment>